<dbReference type="AlphaFoldDB" id="A0AA37GXV9"/>
<accession>A0AA37GXV9</accession>
<organism evidence="2 3">
    <name type="scientific">Colletotrichum liriopes</name>
    <dbReference type="NCBI Taxonomy" id="708192"/>
    <lineage>
        <taxon>Eukaryota</taxon>
        <taxon>Fungi</taxon>
        <taxon>Dikarya</taxon>
        <taxon>Ascomycota</taxon>
        <taxon>Pezizomycotina</taxon>
        <taxon>Sordariomycetes</taxon>
        <taxon>Hypocreomycetidae</taxon>
        <taxon>Glomerellales</taxon>
        <taxon>Glomerellaceae</taxon>
        <taxon>Colletotrichum</taxon>
        <taxon>Colletotrichum spaethianum species complex</taxon>
    </lineage>
</organism>
<reference evidence="2 3" key="1">
    <citation type="submission" date="2021-07" db="EMBL/GenBank/DDBJ databases">
        <title>Genome data of Colletotrichum spaethianum.</title>
        <authorList>
            <person name="Utami Y.D."/>
            <person name="Hiruma K."/>
        </authorList>
    </citation>
    <scope>NUCLEOTIDE SEQUENCE [LARGE SCALE GENOMIC DNA]</scope>
    <source>
        <strain evidence="2 3">MAFF 242679</strain>
    </source>
</reference>
<evidence type="ECO:0000313" key="3">
    <source>
        <dbReference type="Proteomes" id="UP001055172"/>
    </source>
</evidence>
<dbReference type="EMBL" id="BPPX01000040">
    <property type="protein sequence ID" value="GJC89328.1"/>
    <property type="molecule type" value="Genomic_DNA"/>
</dbReference>
<evidence type="ECO:0000313" key="2">
    <source>
        <dbReference type="EMBL" id="GJC89328.1"/>
    </source>
</evidence>
<comment type="caution">
    <text evidence="2">The sequence shown here is derived from an EMBL/GenBank/DDBJ whole genome shotgun (WGS) entry which is preliminary data.</text>
</comment>
<sequence>MYFESFGKAPISLTASQSTHMNQSNSTQPRLLIIDILGVNRARVRRDIKSDISDAIGRLDIHWDGTGKIGRIDTNIK</sequence>
<dbReference type="Proteomes" id="UP001055172">
    <property type="component" value="Unassembled WGS sequence"/>
</dbReference>
<gene>
    <name evidence="2" type="ORF">ColLi_12166</name>
</gene>
<proteinExistence type="predicted"/>
<name>A0AA37GXV9_9PEZI</name>
<protein>
    <submittedName>
        <fullName evidence="2">Uncharacterized protein</fullName>
    </submittedName>
</protein>
<feature type="compositionally biased region" description="Polar residues" evidence="1">
    <location>
        <begin position="13"/>
        <end position="24"/>
    </location>
</feature>
<keyword evidence="3" id="KW-1185">Reference proteome</keyword>
<evidence type="ECO:0000256" key="1">
    <source>
        <dbReference type="SAM" id="MobiDB-lite"/>
    </source>
</evidence>
<feature type="region of interest" description="Disordered" evidence="1">
    <location>
        <begin position="1"/>
        <end position="24"/>
    </location>
</feature>